<dbReference type="InterPro" id="IPR016135">
    <property type="entry name" value="UBQ-conjugating_enzyme/RWD"/>
</dbReference>
<name>A0A7R9KTG2_9ACAR</name>
<protein>
    <recommendedName>
        <fullName evidence="1">UBC core domain-containing protein</fullName>
    </recommendedName>
</protein>
<dbReference type="InterPro" id="IPR050113">
    <property type="entry name" value="Ub_conjugating_enzyme"/>
</dbReference>
<keyword evidence="3" id="KW-1185">Reference proteome</keyword>
<feature type="non-terminal residue" evidence="2">
    <location>
        <position position="1"/>
    </location>
</feature>
<dbReference type="AlphaFoldDB" id="A0A7R9KTG2"/>
<evidence type="ECO:0000259" key="1">
    <source>
        <dbReference type="PROSITE" id="PS50127"/>
    </source>
</evidence>
<feature type="domain" description="UBC core" evidence="1">
    <location>
        <begin position="17"/>
        <end position="178"/>
    </location>
</feature>
<dbReference type="OrthoDB" id="1158011at2759"/>
<reference evidence="2" key="1">
    <citation type="submission" date="2020-11" db="EMBL/GenBank/DDBJ databases">
        <authorList>
            <person name="Tran Van P."/>
        </authorList>
    </citation>
    <scope>NUCLEOTIDE SEQUENCE</scope>
</reference>
<accession>A0A7R9KTG2</accession>
<dbReference type="PROSITE" id="PS50127">
    <property type="entry name" value="UBC_2"/>
    <property type="match status" value="3"/>
</dbReference>
<proteinExistence type="predicted"/>
<dbReference type="SMART" id="SM00212">
    <property type="entry name" value="UBCc"/>
    <property type="match status" value="3"/>
</dbReference>
<evidence type="ECO:0000313" key="3">
    <source>
        <dbReference type="Proteomes" id="UP000759131"/>
    </source>
</evidence>
<feature type="domain" description="UBC core" evidence="1">
    <location>
        <begin position="360"/>
        <end position="516"/>
    </location>
</feature>
<dbReference type="Gene3D" id="3.10.110.10">
    <property type="entry name" value="Ubiquitin Conjugating Enzyme"/>
    <property type="match status" value="3"/>
</dbReference>
<dbReference type="PANTHER" id="PTHR24067">
    <property type="entry name" value="UBIQUITIN-CONJUGATING ENZYME E2"/>
    <property type="match status" value="1"/>
</dbReference>
<feature type="domain" description="UBC core" evidence="1">
    <location>
        <begin position="189"/>
        <end position="336"/>
    </location>
</feature>
<dbReference type="InterPro" id="IPR000608">
    <property type="entry name" value="UBC"/>
</dbReference>
<dbReference type="Pfam" id="PF00179">
    <property type="entry name" value="UQ_con"/>
    <property type="match status" value="3"/>
</dbReference>
<dbReference type="EMBL" id="CAJPIZ010005142">
    <property type="protein sequence ID" value="CAG2108315.1"/>
    <property type="molecule type" value="Genomic_DNA"/>
</dbReference>
<dbReference type="EMBL" id="OC859717">
    <property type="protein sequence ID" value="CAD7627885.1"/>
    <property type="molecule type" value="Genomic_DNA"/>
</dbReference>
<organism evidence="2">
    <name type="scientific">Medioppia subpectinata</name>
    <dbReference type="NCBI Taxonomy" id="1979941"/>
    <lineage>
        <taxon>Eukaryota</taxon>
        <taxon>Metazoa</taxon>
        <taxon>Ecdysozoa</taxon>
        <taxon>Arthropoda</taxon>
        <taxon>Chelicerata</taxon>
        <taxon>Arachnida</taxon>
        <taxon>Acari</taxon>
        <taxon>Acariformes</taxon>
        <taxon>Sarcoptiformes</taxon>
        <taxon>Oribatida</taxon>
        <taxon>Brachypylina</taxon>
        <taxon>Oppioidea</taxon>
        <taxon>Oppiidae</taxon>
        <taxon>Medioppia</taxon>
    </lineage>
</organism>
<gene>
    <name evidence="2" type="ORF">OSB1V03_LOCUS8310</name>
</gene>
<dbReference type="Proteomes" id="UP000759131">
    <property type="component" value="Unassembled WGS sequence"/>
</dbReference>
<sequence length="533" mass="60389">MVKPIETIMPPTTPSPQAINRLQKDYMQLIEEPLDNIVAHPIEDNIFEWVYVFRGPTETAFSGGIYLGSLSFPGNYPLDGPAIHMKTPSGKFSTSEKLCISGISDMHPETWTSVNTVSTILLSLFSFMADDKCGAFSGQDPEIFRLSADTIKARQAELAAKSWSFALNEPLFRQYFPQFIDTICYPRPVVVKRLINEYYRLLIDPIDNIIAHPIDNNLFEWVYVLRGLPDTPFNGGIYYGKLCYPYDFPFHAPAIYMTTPSGKFSTTEKLGIPGISDVAPEGWWLGNTVSLILFTLAVFMWDDKSCPFPGYDPASLWLPIDQLERRQRELAAKSWSFNLNDPHFCAQFPQLVDTIPRTNLSATRLEKEYKDLLRNPIDNIIAHPIEDNYFQWVYVLLGPSDTPFSGGTYFGTLYYPKSYPFAAPAIYMRTPSGKFSTATKLGIPGISDVYPDLWSCAYTASTILLTLSAFMCDDKCIEFVGKDPELSLNEPINELQQRQKDLAAKSWSFNLNDSLFQQHVLQFDDTKPSNYQD</sequence>
<dbReference type="SUPFAM" id="SSF54495">
    <property type="entry name" value="UBC-like"/>
    <property type="match status" value="3"/>
</dbReference>
<evidence type="ECO:0000313" key="2">
    <source>
        <dbReference type="EMBL" id="CAD7627885.1"/>
    </source>
</evidence>